<keyword evidence="7" id="KW-0732">Signal</keyword>
<accession>A0A941JRT9</accession>
<evidence type="ECO:0000256" key="2">
    <source>
        <dbReference type="ARBA" id="ARBA00009810"/>
    </source>
</evidence>
<dbReference type="InterPro" id="IPR036942">
    <property type="entry name" value="Beta-barrel_TonB_sf"/>
</dbReference>
<evidence type="ECO:0000259" key="17">
    <source>
        <dbReference type="Pfam" id="PF11741"/>
    </source>
</evidence>
<comment type="similarity">
    <text evidence="2 13 14">Belongs to the TonB-dependent receptor family.</text>
</comment>
<dbReference type="GO" id="GO:0009279">
    <property type="term" value="C:cell outer membrane"/>
    <property type="evidence" value="ECO:0007669"/>
    <property type="project" value="UniProtKB-SubCell"/>
</dbReference>
<evidence type="ECO:0000256" key="12">
    <source>
        <dbReference type="ARBA" id="ARBA00023237"/>
    </source>
</evidence>
<dbReference type="CDD" id="cd01347">
    <property type="entry name" value="ligand_gated_channel"/>
    <property type="match status" value="1"/>
</dbReference>
<keyword evidence="11 13" id="KW-0472">Membrane</keyword>
<dbReference type="InterPro" id="IPR037066">
    <property type="entry name" value="Plug_dom_sf"/>
</dbReference>
<evidence type="ECO:0000259" key="15">
    <source>
        <dbReference type="Pfam" id="PF00593"/>
    </source>
</evidence>
<dbReference type="InterPro" id="IPR039426">
    <property type="entry name" value="TonB-dep_rcpt-like"/>
</dbReference>
<evidence type="ECO:0000256" key="8">
    <source>
        <dbReference type="ARBA" id="ARBA00023004"/>
    </source>
</evidence>
<evidence type="ECO:0000256" key="5">
    <source>
        <dbReference type="ARBA" id="ARBA00022496"/>
    </source>
</evidence>
<dbReference type="InterPro" id="IPR000531">
    <property type="entry name" value="Beta-barrel_TonB"/>
</dbReference>
<feature type="domain" description="AMIN" evidence="17">
    <location>
        <begin position="45"/>
        <end position="135"/>
    </location>
</feature>
<dbReference type="Pfam" id="PF07715">
    <property type="entry name" value="Plug"/>
    <property type="match status" value="1"/>
</dbReference>
<dbReference type="EMBL" id="JADQBC010000029">
    <property type="protein sequence ID" value="MBR8827411.1"/>
    <property type="molecule type" value="Genomic_DNA"/>
</dbReference>
<dbReference type="InterPro" id="IPR010105">
    <property type="entry name" value="TonB_sidphr_rcpt"/>
</dbReference>
<comment type="subcellular location">
    <subcellularLocation>
        <location evidence="1 13">Cell outer membrane</location>
        <topology evidence="1 13">Multi-pass membrane protein</topology>
    </subcellularLocation>
</comment>
<organism evidence="18 19">
    <name type="scientific">Gomphosphaeria aponina SAG 52.96 = DSM 107014</name>
    <dbReference type="NCBI Taxonomy" id="1521640"/>
    <lineage>
        <taxon>Bacteria</taxon>
        <taxon>Bacillati</taxon>
        <taxon>Cyanobacteriota</taxon>
        <taxon>Cyanophyceae</taxon>
        <taxon>Oscillatoriophycideae</taxon>
        <taxon>Chroococcales</taxon>
        <taxon>Gomphosphaeriaceae</taxon>
        <taxon>Gomphosphaeria</taxon>
    </lineage>
</organism>
<gene>
    <name evidence="18" type="ORF">DSM107014_05810</name>
</gene>
<evidence type="ECO:0000256" key="10">
    <source>
        <dbReference type="ARBA" id="ARBA00023077"/>
    </source>
</evidence>
<comment type="caution">
    <text evidence="18">The sequence shown here is derived from an EMBL/GenBank/DDBJ whole genome shotgun (WGS) entry which is preliminary data.</text>
</comment>
<proteinExistence type="inferred from homology"/>
<dbReference type="InterPro" id="IPR021731">
    <property type="entry name" value="AMIN_dom"/>
</dbReference>
<keyword evidence="10 14" id="KW-0798">TonB box</keyword>
<keyword evidence="9" id="KW-0406">Ion transport</keyword>
<keyword evidence="3 13" id="KW-0813">Transport</keyword>
<dbReference type="Proteomes" id="UP000767446">
    <property type="component" value="Unassembled WGS sequence"/>
</dbReference>
<dbReference type="FunFam" id="2.40.170.20:FF:000005">
    <property type="entry name" value="TonB-dependent siderophore receptor"/>
    <property type="match status" value="1"/>
</dbReference>
<keyword evidence="4 13" id="KW-1134">Transmembrane beta strand</keyword>
<dbReference type="AlphaFoldDB" id="A0A941JRT9"/>
<dbReference type="PANTHER" id="PTHR32552">
    <property type="entry name" value="FERRICHROME IRON RECEPTOR-RELATED"/>
    <property type="match status" value="1"/>
</dbReference>
<evidence type="ECO:0000256" key="4">
    <source>
        <dbReference type="ARBA" id="ARBA00022452"/>
    </source>
</evidence>
<evidence type="ECO:0000259" key="16">
    <source>
        <dbReference type="Pfam" id="PF07715"/>
    </source>
</evidence>
<dbReference type="SUPFAM" id="SSF56935">
    <property type="entry name" value="Porins"/>
    <property type="match status" value="1"/>
</dbReference>
<feature type="domain" description="TonB-dependent receptor plug" evidence="16">
    <location>
        <begin position="184"/>
        <end position="287"/>
    </location>
</feature>
<evidence type="ECO:0000256" key="14">
    <source>
        <dbReference type="RuleBase" id="RU003357"/>
    </source>
</evidence>
<keyword evidence="12 13" id="KW-0998">Cell outer membrane</keyword>
<evidence type="ECO:0000256" key="7">
    <source>
        <dbReference type="ARBA" id="ARBA00022729"/>
    </source>
</evidence>
<evidence type="ECO:0000313" key="18">
    <source>
        <dbReference type="EMBL" id="MBR8827411.1"/>
    </source>
</evidence>
<feature type="domain" description="TonB-dependent receptor-like beta-barrel" evidence="15">
    <location>
        <begin position="361"/>
        <end position="807"/>
    </location>
</feature>
<dbReference type="GO" id="GO:0015344">
    <property type="term" value="F:siderophore uptake transmembrane transporter activity"/>
    <property type="evidence" value="ECO:0007669"/>
    <property type="project" value="TreeGrafter"/>
</dbReference>
<evidence type="ECO:0000256" key="6">
    <source>
        <dbReference type="ARBA" id="ARBA00022692"/>
    </source>
</evidence>
<evidence type="ECO:0000256" key="1">
    <source>
        <dbReference type="ARBA" id="ARBA00004571"/>
    </source>
</evidence>
<keyword evidence="6 13" id="KW-0812">Transmembrane</keyword>
<evidence type="ECO:0000313" key="19">
    <source>
        <dbReference type="Proteomes" id="UP000767446"/>
    </source>
</evidence>
<dbReference type="GO" id="GO:0038023">
    <property type="term" value="F:signaling receptor activity"/>
    <property type="evidence" value="ECO:0007669"/>
    <property type="project" value="InterPro"/>
</dbReference>
<protein>
    <submittedName>
        <fullName evidence="18">TonB-dependent siderophore receptor</fullName>
    </submittedName>
</protein>
<evidence type="ECO:0000256" key="11">
    <source>
        <dbReference type="ARBA" id="ARBA00023136"/>
    </source>
</evidence>
<evidence type="ECO:0000256" key="3">
    <source>
        <dbReference type="ARBA" id="ARBA00022448"/>
    </source>
</evidence>
<evidence type="ECO:0000256" key="9">
    <source>
        <dbReference type="ARBA" id="ARBA00023065"/>
    </source>
</evidence>
<dbReference type="NCBIfam" id="TIGR01783">
    <property type="entry name" value="TonB-siderophor"/>
    <property type="match status" value="1"/>
</dbReference>
<dbReference type="FunFam" id="2.170.130.10:FF:000001">
    <property type="entry name" value="Catecholate siderophore TonB-dependent receptor"/>
    <property type="match status" value="1"/>
</dbReference>
<dbReference type="Pfam" id="PF00593">
    <property type="entry name" value="TonB_dep_Rec_b-barrel"/>
    <property type="match status" value="1"/>
</dbReference>
<dbReference type="Gene3D" id="2.170.130.10">
    <property type="entry name" value="TonB-dependent receptor, plug domain"/>
    <property type="match status" value="1"/>
</dbReference>
<sequence>MEVKPVKADKGLTPLVSPPRVSDLDNYHTQARWLVQTSTVIVTGVQVNPTETGLEIVLEIPPDQTVQPLIFSEENTLIIDILGAVLQLPESEEFRVENPNSETTEVTVTQLDAESIRITITGKERVPIAEVKPSADNLVLSVTPSSSTRETPREEIEVVATGEQQQESYFVPNASTATGTDAPIMETPFSVKVVPQEVIRQQQAIRIQDVLSNVSGVVSGGSSQGRGINFNIRGFGTPSGSSVPVLKDGYRIYGVFVPAPETANLEQVEVLKGPASILYGEIEPGGIINLVSKKPLPQFFNEIELQVGEWGLVRPRFDLTGPIDSNGNLLYRLNGLYKHEWSFRDFDRAMERYSVAPVLAWKIGNNTDVLFSVEYINDTGPADFGLVKYGDGVAPIPRTRVINNPDDTVDTDSLSAGYSFEHRFNENWKLRNSFRYLSYNFDFSVVALPGFFADDRTFVRFWANQGGQQRSYSFYTNAVGKFATGSINHELLVGIDLNHSEDRITTRFGEESPIDIFNPDYNIVPKPLRSELPLFGDTTNEADRLGIYLQNQVYFLDNLILVAGVRYDTVTLKTTNAQTDLTDAGESEQTDDAFIPRVGLLYRLIRELSLFANYSQSFRPSTQTTASGEALEPERGKGFEVGVKTELFQKKLLATLTYFDITKENVVVTDPANPFFSIAAGEQQSQGFELDVTGEILPGWKIIASYSYIDAKVTEDTDPSLVGNRLFGVPYNMASLWMTYEIQSGALQGLGFGAGLNYVGDRFGDLANTYTVGDYFIGNAAIFYQRDCPRGKACGHRYRFALNFRNISDADYIEAVAGIDSSIEPGQPFTVIGSFSVEF</sequence>
<name>A0A941JRT9_9CHRO</name>
<evidence type="ECO:0000256" key="13">
    <source>
        <dbReference type="PROSITE-ProRule" id="PRU01360"/>
    </source>
</evidence>
<reference evidence="18" key="1">
    <citation type="submission" date="2021-02" db="EMBL/GenBank/DDBJ databases">
        <title>Metagenome analyses of Stigonema ocellatum DSM 106950, Chlorogloea purpurea SAG 13.99 and Gomphosphaeria aponina DSM 107014.</title>
        <authorList>
            <person name="Marter P."/>
            <person name="Huang S."/>
        </authorList>
    </citation>
    <scope>NUCLEOTIDE SEQUENCE</scope>
    <source>
        <strain evidence="18">JP213</strain>
    </source>
</reference>
<dbReference type="InterPro" id="IPR012910">
    <property type="entry name" value="Plug_dom"/>
</dbReference>
<keyword evidence="5" id="KW-0410">Iron transport</keyword>
<keyword evidence="18" id="KW-0675">Receptor</keyword>
<dbReference type="PANTHER" id="PTHR32552:SF68">
    <property type="entry name" value="FERRICHROME OUTER MEMBRANE TRANSPORTER_PHAGE RECEPTOR"/>
    <property type="match status" value="1"/>
</dbReference>
<dbReference type="GO" id="GO:0015891">
    <property type="term" value="P:siderophore transport"/>
    <property type="evidence" value="ECO:0007669"/>
    <property type="project" value="InterPro"/>
</dbReference>
<dbReference type="PROSITE" id="PS52016">
    <property type="entry name" value="TONB_DEPENDENT_REC_3"/>
    <property type="match status" value="1"/>
</dbReference>
<dbReference type="Pfam" id="PF11741">
    <property type="entry name" value="AMIN"/>
    <property type="match status" value="1"/>
</dbReference>
<keyword evidence="8" id="KW-0408">Iron</keyword>
<dbReference type="Gene3D" id="2.40.170.20">
    <property type="entry name" value="TonB-dependent receptor, beta-barrel domain"/>
    <property type="match status" value="1"/>
</dbReference>